<name>A0A4Y5SK23_9EURY</name>
<evidence type="ECO:0000313" key="2">
    <source>
        <dbReference type="Proteomes" id="UP000306007"/>
    </source>
</evidence>
<protein>
    <submittedName>
        <fullName evidence="1">Uncharacterized protein</fullName>
    </submittedName>
</protein>
<gene>
    <name evidence="1" type="ORF">FH039_02750</name>
</gene>
<dbReference type="Proteomes" id="UP000306007">
    <property type="component" value="Chromosome"/>
</dbReference>
<accession>A0A4Y5SK23</accession>
<organism evidence="1 2">
    <name type="scientific">Thermococcus indicus</name>
    <dbReference type="NCBI Taxonomy" id="2586643"/>
    <lineage>
        <taxon>Archaea</taxon>
        <taxon>Methanobacteriati</taxon>
        <taxon>Methanobacteriota</taxon>
        <taxon>Thermococci</taxon>
        <taxon>Thermococcales</taxon>
        <taxon>Thermococcaceae</taxon>
        <taxon>Thermococcus</taxon>
    </lineage>
</organism>
<proteinExistence type="predicted"/>
<keyword evidence="2" id="KW-1185">Reference proteome</keyword>
<dbReference type="AlphaFoldDB" id="A0A4Y5SK23"/>
<evidence type="ECO:0000313" key="1">
    <source>
        <dbReference type="EMBL" id="QDA30744.1"/>
    </source>
</evidence>
<dbReference type="KEGG" id="tic:FH039_02750"/>
<dbReference type="RefSeq" id="WP_139680126.1">
    <property type="nucleotide sequence ID" value="NZ_CP040846.1"/>
</dbReference>
<reference evidence="1 2" key="1">
    <citation type="submission" date="2019-06" db="EMBL/GenBank/DDBJ databases">
        <title>Thermococcus indicus sp. nov., a Fe(III)-reducing hyperthermophilic archaeon isolated from the Onnuri vent field of the Central Indian Ocean ridge.</title>
        <authorList>
            <person name="Lim J.K."/>
            <person name="Kim Y.J."/>
            <person name="Kwon K.K."/>
        </authorList>
    </citation>
    <scope>NUCLEOTIDE SEQUENCE [LARGE SCALE GENOMIC DNA]</scope>
    <source>
        <strain evidence="1 2">IOH1</strain>
    </source>
</reference>
<dbReference type="GeneID" id="40474068"/>
<sequence>MVRLYSVDKLGKRRIEVKKGMFRKEIIAKDYHIFEEIPESATLEEEKIYKKHLSERLKDPENDGVRIYNATDNTHLT</sequence>
<dbReference type="EMBL" id="CP040846">
    <property type="protein sequence ID" value="QDA30744.1"/>
    <property type="molecule type" value="Genomic_DNA"/>
</dbReference>